<evidence type="ECO:0000256" key="1">
    <source>
        <dbReference type="SAM" id="MobiDB-lite"/>
    </source>
</evidence>
<keyword evidence="3" id="KW-1185">Reference proteome</keyword>
<reference evidence="2" key="1">
    <citation type="journal article" date="2023" name="G3 (Bethesda)">
        <title>A reference genome for the long-term kleptoplast-retaining sea slug Elysia crispata morphotype clarki.</title>
        <authorList>
            <person name="Eastman K.E."/>
            <person name="Pendleton A.L."/>
            <person name="Shaikh M.A."/>
            <person name="Suttiyut T."/>
            <person name="Ogas R."/>
            <person name="Tomko P."/>
            <person name="Gavelis G."/>
            <person name="Widhalm J.R."/>
            <person name="Wisecaver J.H."/>
        </authorList>
    </citation>
    <scope>NUCLEOTIDE SEQUENCE</scope>
    <source>
        <strain evidence="2">ECLA1</strain>
    </source>
</reference>
<evidence type="ECO:0000313" key="2">
    <source>
        <dbReference type="EMBL" id="KAK3740512.1"/>
    </source>
</evidence>
<proteinExistence type="predicted"/>
<feature type="region of interest" description="Disordered" evidence="1">
    <location>
        <begin position="1"/>
        <end position="27"/>
    </location>
</feature>
<feature type="region of interest" description="Disordered" evidence="1">
    <location>
        <begin position="51"/>
        <end position="71"/>
    </location>
</feature>
<name>A0AAE1CWV5_9GAST</name>
<comment type="caution">
    <text evidence="2">The sequence shown here is derived from an EMBL/GenBank/DDBJ whole genome shotgun (WGS) entry which is preliminary data.</text>
</comment>
<organism evidence="2 3">
    <name type="scientific">Elysia crispata</name>
    <name type="common">lettuce slug</name>
    <dbReference type="NCBI Taxonomy" id="231223"/>
    <lineage>
        <taxon>Eukaryota</taxon>
        <taxon>Metazoa</taxon>
        <taxon>Spiralia</taxon>
        <taxon>Lophotrochozoa</taxon>
        <taxon>Mollusca</taxon>
        <taxon>Gastropoda</taxon>
        <taxon>Heterobranchia</taxon>
        <taxon>Euthyneura</taxon>
        <taxon>Panpulmonata</taxon>
        <taxon>Sacoglossa</taxon>
        <taxon>Placobranchoidea</taxon>
        <taxon>Plakobranchidae</taxon>
        <taxon>Elysia</taxon>
    </lineage>
</organism>
<protein>
    <submittedName>
        <fullName evidence="2">Uncharacterized protein</fullName>
    </submittedName>
</protein>
<dbReference type="Proteomes" id="UP001283361">
    <property type="component" value="Unassembled WGS sequence"/>
</dbReference>
<dbReference type="EMBL" id="JAWDGP010006468">
    <property type="protein sequence ID" value="KAK3740512.1"/>
    <property type="molecule type" value="Genomic_DNA"/>
</dbReference>
<sequence length="88" mass="9506">MAKARIGHNWSRWSSGQGEHFENKSVEGDRCEQGGIYHPECHGRELPITPAASPTTNRSAPFIRSGTANPGAGTTKQALLQLIYSSVV</sequence>
<dbReference type="AlphaFoldDB" id="A0AAE1CWV5"/>
<evidence type="ECO:0000313" key="3">
    <source>
        <dbReference type="Proteomes" id="UP001283361"/>
    </source>
</evidence>
<gene>
    <name evidence="2" type="ORF">RRG08_000499</name>
</gene>
<accession>A0AAE1CWV5</accession>